<gene>
    <name evidence="2" type="ORF">EI998_02325</name>
</gene>
<dbReference type="Proteomes" id="UP000274117">
    <property type="component" value="Unassembled WGS sequence"/>
</dbReference>
<reference evidence="2 3" key="1">
    <citation type="submission" date="2018-11" db="EMBL/GenBank/DDBJ databases">
        <authorList>
            <person name="Stevens M.J."/>
            <person name="Cernela N."/>
            <person name="Spoerry Serrano N."/>
            <person name="Schmitt S."/>
            <person name="Schrenzel J."/>
            <person name="Stephan R."/>
        </authorList>
    </citation>
    <scope>NUCLEOTIDE SEQUENCE [LARGE SCALE GENOMIC DNA]</scope>
    <source>
        <strain evidence="2 3">PP422</strain>
    </source>
</reference>
<organism evidence="2 3">
    <name type="scientific">Streptococcus suis</name>
    <dbReference type="NCBI Taxonomy" id="1307"/>
    <lineage>
        <taxon>Bacteria</taxon>
        <taxon>Bacillati</taxon>
        <taxon>Bacillota</taxon>
        <taxon>Bacilli</taxon>
        <taxon>Lactobacillales</taxon>
        <taxon>Streptococcaceae</taxon>
        <taxon>Streptococcus</taxon>
    </lineage>
</organism>
<keyword evidence="1" id="KW-0812">Transmembrane</keyword>
<accession>A0A426THL4</accession>
<proteinExistence type="predicted"/>
<sequence>MKKLLLTIPIWSQLLFLFLVHSFIAIYLMLYSLYISISMSLGILIRYSVRFSKKATPQSPTFFQLKPWRKLLFLLLLLLAALVTVWLSKGDQQQLLRGILIGTLCLLGVVLLEKYDQYLSQLRT</sequence>
<keyword evidence="1" id="KW-0472">Membrane</keyword>
<comment type="caution">
    <text evidence="2">The sequence shown here is derived from an EMBL/GenBank/DDBJ whole genome shotgun (WGS) entry which is preliminary data.</text>
</comment>
<evidence type="ECO:0000313" key="2">
    <source>
        <dbReference type="EMBL" id="RRR54699.1"/>
    </source>
</evidence>
<keyword evidence="1" id="KW-1133">Transmembrane helix</keyword>
<evidence type="ECO:0000313" key="3">
    <source>
        <dbReference type="Proteomes" id="UP000274117"/>
    </source>
</evidence>
<dbReference type="EMBL" id="RSDO01000003">
    <property type="protein sequence ID" value="RRR54699.1"/>
    <property type="molecule type" value="Genomic_DNA"/>
</dbReference>
<reference evidence="2 3" key="2">
    <citation type="submission" date="2018-12" db="EMBL/GenBank/DDBJ databases">
        <title>Whole-genome sequences of fifteen clinical Streptococcus suis strains isolated from pigs between 2006 and 2018.</title>
        <authorList>
            <person name="Stevens M.J.A."/>
            <person name="Cernela N."/>
            <person name="Spoerry Serrano N."/>
            <person name="Schmitt S."/>
            <person name="Schrenzel J."/>
            <person name="Stephan R."/>
        </authorList>
    </citation>
    <scope>NUCLEOTIDE SEQUENCE [LARGE SCALE GENOMIC DNA]</scope>
    <source>
        <strain evidence="2 3">PP422</strain>
    </source>
</reference>
<dbReference type="AlphaFoldDB" id="A0A426THL4"/>
<feature type="transmembrane region" description="Helical" evidence="1">
    <location>
        <begin position="94"/>
        <end position="112"/>
    </location>
</feature>
<feature type="transmembrane region" description="Helical" evidence="1">
    <location>
        <begin position="70"/>
        <end position="88"/>
    </location>
</feature>
<protein>
    <submittedName>
        <fullName evidence="2">Uncharacterized protein</fullName>
    </submittedName>
</protein>
<evidence type="ECO:0000256" key="1">
    <source>
        <dbReference type="SAM" id="Phobius"/>
    </source>
</evidence>
<name>A0A426THL4_STRSU</name>
<feature type="transmembrane region" description="Helical" evidence="1">
    <location>
        <begin position="32"/>
        <end position="49"/>
    </location>
</feature>